<gene>
    <name evidence="1" type="ORF">CDAR_465621</name>
</gene>
<evidence type="ECO:0000313" key="1">
    <source>
        <dbReference type="EMBL" id="GIY49903.1"/>
    </source>
</evidence>
<dbReference type="Proteomes" id="UP001054837">
    <property type="component" value="Unassembled WGS sequence"/>
</dbReference>
<dbReference type="EMBL" id="BPLQ01010316">
    <property type="protein sequence ID" value="GIY49903.1"/>
    <property type="molecule type" value="Genomic_DNA"/>
</dbReference>
<proteinExistence type="predicted"/>
<sequence>MQQFFTVLKRKQILTVISLQGYKTRKQNDREQSNLNPTPYSAASAKGSHLFRCSYQNKQYPSPLPSFLRLLGRRTEPKTLINLRTRASSSLSLDKHNLWEGGSVCLKRAKLRSNLLMLIRLLRCQRARSRDKGRSF</sequence>
<reference evidence="1 2" key="1">
    <citation type="submission" date="2021-06" db="EMBL/GenBank/DDBJ databases">
        <title>Caerostris darwini draft genome.</title>
        <authorList>
            <person name="Kono N."/>
            <person name="Arakawa K."/>
        </authorList>
    </citation>
    <scope>NUCLEOTIDE SEQUENCE [LARGE SCALE GENOMIC DNA]</scope>
</reference>
<organism evidence="1 2">
    <name type="scientific">Caerostris darwini</name>
    <dbReference type="NCBI Taxonomy" id="1538125"/>
    <lineage>
        <taxon>Eukaryota</taxon>
        <taxon>Metazoa</taxon>
        <taxon>Ecdysozoa</taxon>
        <taxon>Arthropoda</taxon>
        <taxon>Chelicerata</taxon>
        <taxon>Arachnida</taxon>
        <taxon>Araneae</taxon>
        <taxon>Araneomorphae</taxon>
        <taxon>Entelegynae</taxon>
        <taxon>Araneoidea</taxon>
        <taxon>Araneidae</taxon>
        <taxon>Caerostris</taxon>
    </lineage>
</organism>
<accession>A0AAV4TTG9</accession>
<keyword evidence="2" id="KW-1185">Reference proteome</keyword>
<protein>
    <submittedName>
        <fullName evidence="1">Uncharacterized protein</fullName>
    </submittedName>
</protein>
<evidence type="ECO:0000313" key="2">
    <source>
        <dbReference type="Proteomes" id="UP001054837"/>
    </source>
</evidence>
<dbReference type="AlphaFoldDB" id="A0AAV4TTG9"/>
<name>A0AAV4TTG9_9ARAC</name>
<comment type="caution">
    <text evidence="1">The sequence shown here is derived from an EMBL/GenBank/DDBJ whole genome shotgun (WGS) entry which is preliminary data.</text>
</comment>